<proteinExistence type="inferred from homology"/>
<evidence type="ECO:0000313" key="6">
    <source>
        <dbReference type="EMBL" id="PIW36278.1"/>
    </source>
</evidence>
<reference evidence="6 7" key="1">
    <citation type="submission" date="2017-09" db="EMBL/GenBank/DDBJ databases">
        <title>Depth-based differentiation of microbial function through sediment-hosted aquifers and enrichment of novel symbionts in the deep terrestrial subsurface.</title>
        <authorList>
            <person name="Probst A.J."/>
            <person name="Ladd B."/>
            <person name="Jarett J.K."/>
            <person name="Geller-Mcgrath D.E."/>
            <person name="Sieber C.M."/>
            <person name="Emerson J.B."/>
            <person name="Anantharaman K."/>
            <person name="Thomas B.C."/>
            <person name="Malmstrom R."/>
            <person name="Stieglmeier M."/>
            <person name="Klingl A."/>
            <person name="Woyke T."/>
            <person name="Ryan C.M."/>
            <person name="Banfield J.F."/>
        </authorList>
    </citation>
    <scope>NUCLEOTIDE SEQUENCE [LARGE SCALE GENOMIC DNA]</scope>
    <source>
        <strain evidence="6">CG15_BIG_FIL_POST_REV_8_21_14_020_45_12</strain>
    </source>
</reference>
<feature type="transmembrane region" description="Helical" evidence="3">
    <location>
        <begin position="72"/>
        <end position="92"/>
    </location>
</feature>
<dbReference type="NCBIfam" id="TIGR00350">
    <property type="entry name" value="lytR_cpsA_psr"/>
    <property type="match status" value="1"/>
</dbReference>
<evidence type="ECO:0000313" key="7">
    <source>
        <dbReference type="Proteomes" id="UP000230292"/>
    </source>
</evidence>
<feature type="compositionally biased region" description="Basic and acidic residues" evidence="2">
    <location>
        <begin position="1"/>
        <end position="23"/>
    </location>
</feature>
<dbReference type="Gene3D" id="3.30.70.2390">
    <property type="match status" value="1"/>
</dbReference>
<feature type="domain" description="Cell envelope-related transcriptional attenuator" evidence="4">
    <location>
        <begin position="150"/>
        <end position="310"/>
    </location>
</feature>
<protein>
    <recommendedName>
        <fullName evidence="8">Cell envelope-related transcriptional attenuator domain-containing protein</fullName>
    </recommendedName>
</protein>
<evidence type="ECO:0008006" key="8">
    <source>
        <dbReference type="Google" id="ProtNLM"/>
    </source>
</evidence>
<dbReference type="InterPro" id="IPR004474">
    <property type="entry name" value="LytR_CpsA_psr"/>
</dbReference>
<dbReference type="Proteomes" id="UP000230292">
    <property type="component" value="Unassembled WGS sequence"/>
</dbReference>
<sequence>MEEESETKLESDNNEAKATHRESPIINDTPNNDPLSVKVDLSKRSKVGGKRDAVTRLANSARQRALHPVRRVFMIAGVVLFLGLLAFSVYAYNFAKNNIVQGDDQASFFGQIHRIINEDVEPLQGEDEDRINVLLLGQGGLDHPGGTLVDTVMVASIQPSTGKVALLSLPRDMVIPYNPKPACGVACLEYRKLNYIMELGGVDFAKETIKEVTGLPIHYYVLIDFAGFRQVIDTLGGVDVYVENGFTDYEYPDYNYGYQTVIFPEGDNKFDGERALQFARSRHGNHGEGSDFARAARQQKILEAVRDKMLSASTLLNPVKINGLMTDLGDHLSTDMEFWEMARFADIAKSVDRGAIVNDVIDHSEDGELYSEISPETGAYVLITRAGLGNYSDIQVVATSAFGLSATTEAAGAENSVVTIQNGSTLTGIANKTSKELRVDGIAVDGIGNALTKTVEKTVIYDLTSGTKPETQKILEELLNVTVERSSLPGGNGDAKIRLGSQVDTSEVNADTLPANTDFIILLGADYYELVGTSDTATTAQTQ</sequence>
<dbReference type="PANTHER" id="PTHR33392">
    <property type="entry name" value="POLYISOPRENYL-TEICHOIC ACID--PEPTIDOGLYCAN TEICHOIC ACID TRANSFERASE TAGU"/>
    <property type="match status" value="1"/>
</dbReference>
<feature type="domain" description="LytR/CpsA/Psr regulator C-terminal" evidence="5">
    <location>
        <begin position="418"/>
        <end position="500"/>
    </location>
</feature>
<dbReference type="InterPro" id="IPR027381">
    <property type="entry name" value="LytR/CpsA/Psr_C"/>
</dbReference>
<feature type="region of interest" description="Disordered" evidence="2">
    <location>
        <begin position="1"/>
        <end position="37"/>
    </location>
</feature>
<keyword evidence="3" id="KW-0472">Membrane</keyword>
<name>A0A2M7H218_9BACT</name>
<accession>A0A2M7H218</accession>
<keyword evidence="3" id="KW-0812">Transmembrane</keyword>
<dbReference type="AlphaFoldDB" id="A0A2M7H218"/>
<evidence type="ECO:0000256" key="3">
    <source>
        <dbReference type="SAM" id="Phobius"/>
    </source>
</evidence>
<keyword evidence="3" id="KW-1133">Transmembrane helix</keyword>
<comment type="caution">
    <text evidence="6">The sequence shown here is derived from an EMBL/GenBank/DDBJ whole genome shotgun (WGS) entry which is preliminary data.</text>
</comment>
<dbReference type="EMBL" id="PFGC01000064">
    <property type="protein sequence ID" value="PIW36278.1"/>
    <property type="molecule type" value="Genomic_DNA"/>
</dbReference>
<dbReference type="Pfam" id="PF13399">
    <property type="entry name" value="LytR_C"/>
    <property type="match status" value="1"/>
</dbReference>
<dbReference type="PANTHER" id="PTHR33392:SF6">
    <property type="entry name" value="POLYISOPRENYL-TEICHOIC ACID--PEPTIDOGLYCAN TEICHOIC ACID TRANSFERASE TAGU"/>
    <property type="match status" value="1"/>
</dbReference>
<comment type="similarity">
    <text evidence="1">Belongs to the LytR/CpsA/Psr (LCP) family.</text>
</comment>
<evidence type="ECO:0000256" key="2">
    <source>
        <dbReference type="SAM" id="MobiDB-lite"/>
    </source>
</evidence>
<dbReference type="InterPro" id="IPR050922">
    <property type="entry name" value="LytR/CpsA/Psr_CW_biosynth"/>
</dbReference>
<dbReference type="Gene3D" id="3.40.630.190">
    <property type="entry name" value="LCP protein"/>
    <property type="match status" value="1"/>
</dbReference>
<evidence type="ECO:0000256" key="1">
    <source>
        <dbReference type="ARBA" id="ARBA00006068"/>
    </source>
</evidence>
<organism evidence="6 7">
    <name type="scientific">Candidatus Kerfeldbacteria bacterium CG15_BIG_FIL_POST_REV_8_21_14_020_45_12</name>
    <dbReference type="NCBI Taxonomy" id="2014247"/>
    <lineage>
        <taxon>Bacteria</taxon>
        <taxon>Candidatus Kerfeldiibacteriota</taxon>
    </lineage>
</organism>
<gene>
    <name evidence="6" type="ORF">COW24_06215</name>
</gene>
<evidence type="ECO:0000259" key="4">
    <source>
        <dbReference type="Pfam" id="PF03816"/>
    </source>
</evidence>
<dbReference type="Pfam" id="PF03816">
    <property type="entry name" value="LytR_cpsA_psr"/>
    <property type="match status" value="1"/>
</dbReference>
<evidence type="ECO:0000259" key="5">
    <source>
        <dbReference type="Pfam" id="PF13399"/>
    </source>
</evidence>